<protein>
    <submittedName>
        <fullName evidence="2">Uncharacterized protein</fullName>
    </submittedName>
</protein>
<dbReference type="EMBL" id="CADCUP010000138">
    <property type="protein sequence ID" value="CAA9398777.1"/>
    <property type="molecule type" value="Genomic_DNA"/>
</dbReference>
<name>A0A6J4NWE0_9ACTN</name>
<dbReference type="AlphaFoldDB" id="A0A6J4NWE0"/>
<organism evidence="2">
    <name type="scientific">uncultured Nocardioides sp</name>
    <dbReference type="NCBI Taxonomy" id="198441"/>
    <lineage>
        <taxon>Bacteria</taxon>
        <taxon>Bacillati</taxon>
        <taxon>Actinomycetota</taxon>
        <taxon>Actinomycetes</taxon>
        <taxon>Propionibacteriales</taxon>
        <taxon>Nocardioidaceae</taxon>
        <taxon>Nocardioides</taxon>
        <taxon>environmental samples</taxon>
    </lineage>
</organism>
<evidence type="ECO:0000313" key="2">
    <source>
        <dbReference type="EMBL" id="CAA9398777.1"/>
    </source>
</evidence>
<reference evidence="2" key="1">
    <citation type="submission" date="2020-02" db="EMBL/GenBank/DDBJ databases">
        <authorList>
            <person name="Meier V. D."/>
        </authorList>
    </citation>
    <scope>NUCLEOTIDE SEQUENCE</scope>
    <source>
        <strain evidence="2">AVDCRST_MAG06</strain>
    </source>
</reference>
<proteinExistence type="predicted"/>
<feature type="non-terminal residue" evidence="2">
    <location>
        <position position="30"/>
    </location>
</feature>
<accession>A0A6J4NWE0</accession>
<sequence length="30" mass="3010">PSCWPAGGQHANAPLPPDSVHPGVHAHAAM</sequence>
<feature type="region of interest" description="Disordered" evidence="1">
    <location>
        <begin position="1"/>
        <end position="30"/>
    </location>
</feature>
<feature type="non-terminal residue" evidence="2">
    <location>
        <position position="1"/>
    </location>
</feature>
<evidence type="ECO:0000256" key="1">
    <source>
        <dbReference type="SAM" id="MobiDB-lite"/>
    </source>
</evidence>
<gene>
    <name evidence="2" type="ORF">AVDCRST_MAG06-2055</name>
</gene>